<name>A0A833HR47_9FIRM</name>
<dbReference type="SUPFAM" id="SSF56954">
    <property type="entry name" value="Outer membrane efflux proteins (OEP)"/>
    <property type="match status" value="1"/>
</dbReference>
<keyword evidence="3" id="KW-1185">Reference proteome</keyword>
<dbReference type="AlphaFoldDB" id="A0A833HR47"/>
<evidence type="ECO:0000313" key="3">
    <source>
        <dbReference type="Proteomes" id="UP000465601"/>
    </source>
</evidence>
<proteinExistence type="predicted"/>
<feature type="coiled-coil region" evidence="1">
    <location>
        <begin position="57"/>
        <end position="101"/>
    </location>
</feature>
<protein>
    <submittedName>
        <fullName evidence="2">TolC family protein</fullName>
    </submittedName>
</protein>
<gene>
    <name evidence="2" type="ORF">F8153_02085</name>
</gene>
<reference evidence="2 3" key="1">
    <citation type="submission" date="2019-10" db="EMBL/GenBank/DDBJ databases">
        <title>Alkaliphilus serpentinus sp. nov. and Alkaliphilus pronyensis sp. nov., two novel anaerobic alkaliphilic species isolated from the serpentinized-hosted hydrothermal field of the Prony Bay (New Caledonia).</title>
        <authorList>
            <person name="Postec A."/>
        </authorList>
    </citation>
    <scope>NUCLEOTIDE SEQUENCE [LARGE SCALE GENOMIC DNA]</scope>
    <source>
        <strain evidence="2 3">LacT</strain>
    </source>
</reference>
<organism evidence="2 3">
    <name type="scientific">Alkaliphilus serpentinus</name>
    <dbReference type="NCBI Taxonomy" id="1482731"/>
    <lineage>
        <taxon>Bacteria</taxon>
        <taxon>Bacillati</taxon>
        <taxon>Bacillota</taxon>
        <taxon>Clostridia</taxon>
        <taxon>Peptostreptococcales</taxon>
        <taxon>Natronincolaceae</taxon>
        <taxon>Alkaliphilus</taxon>
    </lineage>
</organism>
<keyword evidence="1" id="KW-0175">Coiled coil</keyword>
<dbReference type="RefSeq" id="WP_151864696.1">
    <property type="nucleotide sequence ID" value="NZ_WBZB01000007.1"/>
</dbReference>
<comment type="caution">
    <text evidence="2">The sequence shown here is derived from an EMBL/GenBank/DDBJ whole genome shotgun (WGS) entry which is preliminary data.</text>
</comment>
<dbReference type="Gene3D" id="1.20.1600.10">
    <property type="entry name" value="Outer membrane efflux proteins (OEP)"/>
    <property type="match status" value="2"/>
</dbReference>
<dbReference type="Proteomes" id="UP000465601">
    <property type="component" value="Unassembled WGS sequence"/>
</dbReference>
<evidence type="ECO:0000313" key="2">
    <source>
        <dbReference type="EMBL" id="KAB3532728.1"/>
    </source>
</evidence>
<evidence type="ECO:0000256" key="1">
    <source>
        <dbReference type="SAM" id="Coils"/>
    </source>
</evidence>
<feature type="coiled-coil region" evidence="1">
    <location>
        <begin position="210"/>
        <end position="244"/>
    </location>
</feature>
<dbReference type="EMBL" id="WBZB01000007">
    <property type="protein sequence ID" value="KAB3532728.1"/>
    <property type="molecule type" value="Genomic_DNA"/>
</dbReference>
<accession>A0A833HR47</accession>
<dbReference type="OrthoDB" id="9770517at2"/>
<sequence length="419" mass="48723">MKSIRIKLTALLVLVMLVSSTVVIEAVEPMGLEELTKVFLEENFEIQKLGINERLLKLRYEETLEDYEDLQKSVENARKYKESMEQQRKDAREEYLEADSDSAEGRVAHGYLHSTLHMLEAAEESYKALVKQEANMMKSLELMVLEEKQATRKRQQETEKLKYQLSNNYYQLLMMKEQQKIIEGNIDLLDMQIRLEKTRKSLELTTDLAVNSLESQRSNLLISLEKLQNSMEMAKEALKTDLNMTPEEELNLTLELTEDANLKSYELSAILEGFMSNNLAIETSKTLTEVQQKIVEKLLIAYEETDTDYQIGLLELEEAQLNHLILERSYEHMVKQAFYNHRQVGRDLVSKIEGKLLADEKMKQVEAQYSSGLISSLQYNSQKQELVNVQFEYLRTAIDYIRVDYEIQLIQKGILTSSR</sequence>